<dbReference type="GeneID" id="82891045"/>
<evidence type="ECO:0000313" key="2">
    <source>
        <dbReference type="EMBL" id="UWN58111.1"/>
    </source>
</evidence>
<name>A0ABY5V3U8_9BACT</name>
<evidence type="ECO:0000313" key="3">
    <source>
        <dbReference type="Proteomes" id="UP001059295"/>
    </source>
</evidence>
<sequence length="561" mass="61007">MKRFVKSFMLASLAVLLASCNCYNKMLKKVDRIDVSATPAVVTLKGNNAVTDIKVNFPAKYFNKRAVLKITPVLVFEGGEIAGTPKFVQGEKVKDNYEVISYKQGGSYTQSVSIPYDKRAKISTLELRIESKCSKNCGKKRKQFLPFAAIPVAEGVSTVQLLADNAAYLTIMPDNFKRVTTITKDADIMYQINRSNVRPGELTKEQVKMFEDFVKEYSNKDRATLGNVYAKGYASPDGPVKFNDELSKKRSESGQEAIAKKLSSVNPKYDIAAYGEDWEGFKELVSASDIEDKDLILQVLAMQDNPVKRDEEIKSMTAVFEVLAKEILPQLRRTKLIADVDIEGRTDAEIKEAAAKNIDVLSEEEMLYAATLTDDNAAKLKAYEAAASKYNSVRGYNNAGVILAKEGKLAQAKAQLDKAAAMSKDAAITNNLGVVALMNGDLATAQKYLSALNTADSKANMGLVNLAEGNYAEAAKTLSGYDLAVAEVLNGNLSKAKSILAGENSADADYLKAVIAMREGNSSAAMSNLKSAVAKDPSMKDQAVNDVEFAKLFGTSEFLAL</sequence>
<dbReference type="Gene3D" id="1.25.40.10">
    <property type="entry name" value="Tetratricopeptide repeat domain"/>
    <property type="match status" value="1"/>
</dbReference>
<dbReference type="RefSeq" id="WP_026089737.1">
    <property type="nucleotide sequence ID" value="NZ_CAPH01000017.1"/>
</dbReference>
<reference evidence="2" key="1">
    <citation type="journal article" date="2022" name="Cell">
        <title>Design, construction, and in vivo augmentation of a complex gut microbiome.</title>
        <authorList>
            <person name="Cheng A.G."/>
            <person name="Ho P.Y."/>
            <person name="Aranda-Diaz A."/>
            <person name="Jain S."/>
            <person name="Yu F.B."/>
            <person name="Meng X."/>
            <person name="Wang M."/>
            <person name="Iakiviak M."/>
            <person name="Nagashima K."/>
            <person name="Zhao A."/>
            <person name="Murugkar P."/>
            <person name="Patil A."/>
            <person name="Atabakhsh K."/>
            <person name="Weakley A."/>
            <person name="Yan J."/>
            <person name="Brumbaugh A.R."/>
            <person name="Higginbottom S."/>
            <person name="Dimas A."/>
            <person name="Shiver A.L."/>
            <person name="Deutschbauer A."/>
            <person name="Neff N."/>
            <person name="Sonnenburg J.L."/>
            <person name="Huang K.C."/>
            <person name="Fischbach M.A."/>
        </authorList>
    </citation>
    <scope>NUCLEOTIDE SEQUENCE</scope>
    <source>
        <strain evidence="2">AP11</strain>
    </source>
</reference>
<dbReference type="PROSITE" id="PS51257">
    <property type="entry name" value="PROKAR_LIPOPROTEIN"/>
    <property type="match status" value="1"/>
</dbReference>
<feature type="chain" id="PRO_5047272926" description="Tetratricopeptide repeat protein" evidence="1">
    <location>
        <begin position="25"/>
        <end position="561"/>
    </location>
</feature>
<protein>
    <recommendedName>
        <fullName evidence="4">Tetratricopeptide repeat protein</fullName>
    </recommendedName>
</protein>
<evidence type="ECO:0008006" key="4">
    <source>
        <dbReference type="Google" id="ProtNLM"/>
    </source>
</evidence>
<dbReference type="Proteomes" id="UP001059295">
    <property type="component" value="Chromosome"/>
</dbReference>
<feature type="signal peptide" evidence="1">
    <location>
        <begin position="1"/>
        <end position="24"/>
    </location>
</feature>
<dbReference type="SUPFAM" id="SSF48452">
    <property type="entry name" value="TPR-like"/>
    <property type="match status" value="1"/>
</dbReference>
<keyword evidence="3" id="KW-1185">Reference proteome</keyword>
<gene>
    <name evidence="2" type="ORF">NQ491_04885</name>
</gene>
<keyword evidence="1" id="KW-0732">Signal</keyword>
<organism evidence="2 3">
    <name type="scientific">Alistipes ihumii AP11</name>
    <dbReference type="NCBI Taxonomy" id="1211813"/>
    <lineage>
        <taxon>Bacteria</taxon>
        <taxon>Pseudomonadati</taxon>
        <taxon>Bacteroidota</taxon>
        <taxon>Bacteroidia</taxon>
        <taxon>Bacteroidales</taxon>
        <taxon>Rikenellaceae</taxon>
        <taxon>Alistipes</taxon>
    </lineage>
</organism>
<accession>A0ABY5V3U8</accession>
<dbReference type="InterPro" id="IPR011990">
    <property type="entry name" value="TPR-like_helical_dom_sf"/>
</dbReference>
<proteinExistence type="predicted"/>
<dbReference type="EMBL" id="CP102294">
    <property type="protein sequence ID" value="UWN58111.1"/>
    <property type="molecule type" value="Genomic_DNA"/>
</dbReference>
<evidence type="ECO:0000256" key="1">
    <source>
        <dbReference type="SAM" id="SignalP"/>
    </source>
</evidence>